<reference evidence="2" key="1">
    <citation type="journal article" date="2021" name="bioRxiv">
        <title>Whole Genome Assembly and Annotation of Northern Wild Rice, Zizania palustris L., Supports a Whole Genome Duplication in the Zizania Genus.</title>
        <authorList>
            <person name="Haas M."/>
            <person name="Kono T."/>
            <person name="Macchietto M."/>
            <person name="Millas R."/>
            <person name="McGilp L."/>
            <person name="Shao M."/>
            <person name="Duquette J."/>
            <person name="Hirsch C.N."/>
            <person name="Kimball J."/>
        </authorList>
    </citation>
    <scope>NUCLEOTIDE SEQUENCE</scope>
    <source>
        <tissue evidence="2">Fresh leaf tissue</tissue>
    </source>
</reference>
<accession>A0A8J5RUW1</accession>
<feature type="region of interest" description="Disordered" evidence="1">
    <location>
        <begin position="129"/>
        <end position="216"/>
    </location>
</feature>
<evidence type="ECO:0000313" key="3">
    <source>
        <dbReference type="Proteomes" id="UP000729402"/>
    </source>
</evidence>
<name>A0A8J5RUW1_ZIZPA</name>
<evidence type="ECO:0000256" key="1">
    <source>
        <dbReference type="SAM" id="MobiDB-lite"/>
    </source>
</evidence>
<sequence length="216" mass="23324">MRSSWRSRVDRVTDRCVPRGDARCGVQGNFMDRVHGIPAKTDRRTTASQDSRVQDHQSALRRRSAGHSAQPTVSAAPRLRELVPCARSTLRPAHFARPLPPPATPCLRRGVVAESPTDTPRLRLSALCRVPTTGDPRGPDPVGPPFHRHRAPTVGPPFRPAHGRKDSGQADSDAGSRATVLPSGVRTTPRAAAMPLRLASRHGSPTPPLRSSPCNL</sequence>
<organism evidence="2 3">
    <name type="scientific">Zizania palustris</name>
    <name type="common">Northern wild rice</name>
    <dbReference type="NCBI Taxonomy" id="103762"/>
    <lineage>
        <taxon>Eukaryota</taxon>
        <taxon>Viridiplantae</taxon>
        <taxon>Streptophyta</taxon>
        <taxon>Embryophyta</taxon>
        <taxon>Tracheophyta</taxon>
        <taxon>Spermatophyta</taxon>
        <taxon>Magnoliopsida</taxon>
        <taxon>Liliopsida</taxon>
        <taxon>Poales</taxon>
        <taxon>Poaceae</taxon>
        <taxon>BOP clade</taxon>
        <taxon>Oryzoideae</taxon>
        <taxon>Oryzeae</taxon>
        <taxon>Zizaniinae</taxon>
        <taxon>Zizania</taxon>
    </lineage>
</organism>
<gene>
    <name evidence="2" type="ORF">GUJ93_ZPchr0001g32839</name>
</gene>
<dbReference type="EMBL" id="JAAALK010000288">
    <property type="protein sequence ID" value="KAG8053909.1"/>
    <property type="molecule type" value="Genomic_DNA"/>
</dbReference>
<reference evidence="2" key="2">
    <citation type="submission" date="2021-02" db="EMBL/GenBank/DDBJ databases">
        <authorList>
            <person name="Kimball J.A."/>
            <person name="Haas M.W."/>
            <person name="Macchietto M."/>
            <person name="Kono T."/>
            <person name="Duquette J."/>
            <person name="Shao M."/>
        </authorList>
    </citation>
    <scope>NUCLEOTIDE SEQUENCE</scope>
    <source>
        <tissue evidence="2">Fresh leaf tissue</tissue>
    </source>
</reference>
<feature type="region of interest" description="Disordered" evidence="1">
    <location>
        <begin position="39"/>
        <end position="74"/>
    </location>
</feature>
<keyword evidence="3" id="KW-1185">Reference proteome</keyword>
<protein>
    <submittedName>
        <fullName evidence="2">Uncharacterized protein</fullName>
    </submittedName>
</protein>
<dbReference type="AlphaFoldDB" id="A0A8J5RUW1"/>
<dbReference type="Proteomes" id="UP000729402">
    <property type="component" value="Unassembled WGS sequence"/>
</dbReference>
<evidence type="ECO:0000313" key="2">
    <source>
        <dbReference type="EMBL" id="KAG8053909.1"/>
    </source>
</evidence>
<comment type="caution">
    <text evidence="2">The sequence shown here is derived from an EMBL/GenBank/DDBJ whole genome shotgun (WGS) entry which is preliminary data.</text>
</comment>
<proteinExistence type="predicted"/>